<proteinExistence type="predicted"/>
<reference evidence="3" key="2">
    <citation type="submission" date="2020-04" db="EMBL/GenBank/DDBJ databases">
        <authorList>
            <consortium name="NCBI Genome Project"/>
        </authorList>
    </citation>
    <scope>NUCLEOTIDE SEQUENCE</scope>
    <source>
        <strain evidence="3">CBS 342.82</strain>
    </source>
</reference>
<dbReference type="Proteomes" id="UP000504637">
    <property type="component" value="Unplaced"/>
</dbReference>
<keyword evidence="2" id="KW-1185">Reference proteome</keyword>
<evidence type="ECO:0008006" key="4">
    <source>
        <dbReference type="Google" id="ProtNLM"/>
    </source>
</evidence>
<evidence type="ECO:0000313" key="2">
    <source>
        <dbReference type="Proteomes" id="UP000504637"/>
    </source>
</evidence>
<evidence type="ECO:0000313" key="3">
    <source>
        <dbReference type="RefSeq" id="XP_033463387.1"/>
    </source>
</evidence>
<keyword evidence="1" id="KW-0732">Signal</keyword>
<gene>
    <name evidence="3" type="ORF">K489DRAFT_376761</name>
</gene>
<reference evidence="3" key="3">
    <citation type="submission" date="2025-08" db="UniProtKB">
        <authorList>
            <consortium name="RefSeq"/>
        </authorList>
    </citation>
    <scope>IDENTIFICATION</scope>
    <source>
        <strain evidence="3">CBS 342.82</strain>
    </source>
</reference>
<evidence type="ECO:0000256" key="1">
    <source>
        <dbReference type="SAM" id="SignalP"/>
    </source>
</evidence>
<accession>A0A6J3MEB2</accession>
<dbReference type="OrthoDB" id="3917181at2759"/>
<reference evidence="3" key="1">
    <citation type="submission" date="2020-01" db="EMBL/GenBank/DDBJ databases">
        <authorList>
            <consortium name="DOE Joint Genome Institute"/>
            <person name="Haridas S."/>
            <person name="Albert R."/>
            <person name="Binder M."/>
            <person name="Bloem J."/>
            <person name="Labutti K."/>
            <person name="Salamov A."/>
            <person name="Andreopoulos B."/>
            <person name="Baker S.E."/>
            <person name="Barry K."/>
            <person name="Bills G."/>
            <person name="Bluhm B.H."/>
            <person name="Cannon C."/>
            <person name="Castanera R."/>
            <person name="Culley D.E."/>
            <person name="Daum C."/>
            <person name="Ezra D."/>
            <person name="Gonzalez J.B."/>
            <person name="Henrissat B."/>
            <person name="Kuo A."/>
            <person name="Liang C."/>
            <person name="Lipzen A."/>
            <person name="Lutzoni F."/>
            <person name="Magnuson J."/>
            <person name="Mondo S."/>
            <person name="Nolan M."/>
            <person name="Ohm R."/>
            <person name="Pangilinan J."/>
            <person name="Park H.-J."/>
            <person name="Ramirez L."/>
            <person name="Alfaro M."/>
            <person name="Sun H."/>
            <person name="Tritt A."/>
            <person name="Yoshinaga Y."/>
            <person name="Zwiers L.-H."/>
            <person name="Turgeon B.G."/>
            <person name="Goodwin S.B."/>
            <person name="Spatafora J.W."/>
            <person name="Crous P.W."/>
            <person name="Grigoriev I.V."/>
        </authorList>
    </citation>
    <scope>NUCLEOTIDE SEQUENCE</scope>
    <source>
        <strain evidence="3">CBS 342.82</strain>
    </source>
</reference>
<organism evidence="3">
    <name type="scientific">Dissoconium aciculare CBS 342.82</name>
    <dbReference type="NCBI Taxonomy" id="1314786"/>
    <lineage>
        <taxon>Eukaryota</taxon>
        <taxon>Fungi</taxon>
        <taxon>Dikarya</taxon>
        <taxon>Ascomycota</taxon>
        <taxon>Pezizomycotina</taxon>
        <taxon>Dothideomycetes</taxon>
        <taxon>Dothideomycetidae</taxon>
        <taxon>Mycosphaerellales</taxon>
        <taxon>Dissoconiaceae</taxon>
        <taxon>Dissoconium</taxon>
    </lineage>
</organism>
<dbReference type="RefSeq" id="XP_033463387.1">
    <property type="nucleotide sequence ID" value="XM_033603996.1"/>
</dbReference>
<protein>
    <recommendedName>
        <fullName evidence="4">Carbohydrate-binding domain-containing protein</fullName>
    </recommendedName>
</protein>
<dbReference type="GeneID" id="54361796"/>
<sequence length="274" mass="32317">MSIMPIIWVTIILAIGHCQVRAILLPRSEIKPLMPAPMVDVHTEIWRQPDQYYVYLAEGYTIAEHFHTIGQNLTHRIKRRWDDPDLDHPNYAFTIYLTDQSDLDLIRRDSRVKSVGQDFKSADLDIWFDWTYEEPDNPLRIAQEARLNWRYTKPVQLARPEPGFVVRKFPHEYYVYLDRDWTIEGYFTKLERDWIDRTKKRSNPDGPWSEASFIIHLEDEADLAVVRASAEPIIIAEHAEYLPLSFFENDNDMTCNAEPRYNPFFVPDKPTTGS</sequence>
<dbReference type="AlphaFoldDB" id="A0A6J3MEB2"/>
<name>A0A6J3MEB2_9PEZI</name>
<feature type="chain" id="PRO_5027087386" description="Carbohydrate-binding domain-containing protein" evidence="1">
    <location>
        <begin position="23"/>
        <end position="274"/>
    </location>
</feature>
<feature type="signal peptide" evidence="1">
    <location>
        <begin position="1"/>
        <end position="22"/>
    </location>
</feature>